<keyword evidence="5" id="KW-1185">Reference proteome</keyword>
<dbReference type="Gene3D" id="1.20.59.10">
    <property type="entry name" value="Chorismate mutase"/>
    <property type="match status" value="1"/>
</dbReference>
<dbReference type="Pfam" id="PF01817">
    <property type="entry name" value="CM_2"/>
    <property type="match status" value="1"/>
</dbReference>
<feature type="region of interest" description="Disordered" evidence="2">
    <location>
        <begin position="1"/>
        <end position="28"/>
    </location>
</feature>
<dbReference type="EC" id="5.4.99.5" evidence="1"/>
<feature type="domain" description="Chorismate mutase" evidence="3">
    <location>
        <begin position="25"/>
        <end position="115"/>
    </location>
</feature>
<dbReference type="Proteomes" id="UP000697995">
    <property type="component" value="Unassembled WGS sequence"/>
</dbReference>
<accession>A0ABS1CVZ8</accession>
<name>A0ABS1CVZ8_9PROT</name>
<sequence>MSAAPKPQTVTASPPGSATDSPPAAGPADALGALRAEIDRLDDALHDLLMRRAAVVADLAASRVKGGTSPLRPGREAMILRRLLGRHQGALPGDAVVRLWREIFGASSAMQGGFTVALHAPDAAQARLARDHFGGQSARRGCRWWRGCPSGRTGRGREPWPSPPAPRTRAGMTGPCCGSRRRGIAAARS</sequence>
<dbReference type="PROSITE" id="PS51168">
    <property type="entry name" value="CHORISMATE_MUT_2"/>
    <property type="match status" value="1"/>
</dbReference>
<dbReference type="EMBL" id="NRSG01000058">
    <property type="protein sequence ID" value="MBK1658585.1"/>
    <property type="molecule type" value="Genomic_DNA"/>
</dbReference>
<gene>
    <name evidence="4" type="ORF">CKO45_10110</name>
</gene>
<dbReference type="InterPro" id="IPR036263">
    <property type="entry name" value="Chorismate_II_sf"/>
</dbReference>
<comment type="caution">
    <text evidence="4">The sequence shown here is derived from an EMBL/GenBank/DDBJ whole genome shotgun (WGS) entry which is preliminary data.</text>
</comment>
<feature type="region of interest" description="Disordered" evidence="2">
    <location>
        <begin position="150"/>
        <end position="189"/>
    </location>
</feature>
<dbReference type="InterPro" id="IPR036979">
    <property type="entry name" value="CM_dom_sf"/>
</dbReference>
<dbReference type="RefSeq" id="WP_200305545.1">
    <property type="nucleotide sequence ID" value="NZ_NRSG01000058.1"/>
</dbReference>
<proteinExistence type="predicted"/>
<reference evidence="4 5" key="1">
    <citation type="journal article" date="2020" name="Microorganisms">
        <title>Osmotic Adaptation and Compatible Solute Biosynthesis of Phototrophic Bacteria as Revealed from Genome Analyses.</title>
        <authorList>
            <person name="Imhoff J.F."/>
            <person name="Rahn T."/>
            <person name="Kunzel S."/>
            <person name="Keller A."/>
            <person name="Neulinger S.C."/>
        </authorList>
    </citation>
    <scope>NUCLEOTIDE SEQUENCE [LARGE SCALE GENOMIC DNA]</scope>
    <source>
        <strain evidence="4 5">DSM 15382</strain>
    </source>
</reference>
<dbReference type="InterPro" id="IPR002701">
    <property type="entry name" value="CM_II_prokaryot"/>
</dbReference>
<evidence type="ECO:0000256" key="2">
    <source>
        <dbReference type="SAM" id="MobiDB-lite"/>
    </source>
</evidence>
<evidence type="ECO:0000313" key="4">
    <source>
        <dbReference type="EMBL" id="MBK1658585.1"/>
    </source>
</evidence>
<dbReference type="SMART" id="SM00830">
    <property type="entry name" value="CM_2"/>
    <property type="match status" value="1"/>
</dbReference>
<organism evidence="4 5">
    <name type="scientific">Paracraurococcus ruber</name>
    <dbReference type="NCBI Taxonomy" id="77675"/>
    <lineage>
        <taxon>Bacteria</taxon>
        <taxon>Pseudomonadati</taxon>
        <taxon>Pseudomonadota</taxon>
        <taxon>Alphaproteobacteria</taxon>
        <taxon>Acetobacterales</taxon>
        <taxon>Roseomonadaceae</taxon>
        <taxon>Paracraurococcus</taxon>
    </lineage>
</organism>
<dbReference type="SUPFAM" id="SSF48600">
    <property type="entry name" value="Chorismate mutase II"/>
    <property type="match status" value="1"/>
</dbReference>
<protein>
    <recommendedName>
        <fullName evidence="1">chorismate mutase</fullName>
        <ecNumber evidence="1">5.4.99.5</ecNumber>
    </recommendedName>
</protein>
<feature type="compositionally biased region" description="Low complexity" evidence="2">
    <location>
        <begin position="11"/>
        <end position="28"/>
    </location>
</feature>
<evidence type="ECO:0000313" key="5">
    <source>
        <dbReference type="Proteomes" id="UP000697995"/>
    </source>
</evidence>
<evidence type="ECO:0000259" key="3">
    <source>
        <dbReference type="PROSITE" id="PS51168"/>
    </source>
</evidence>
<evidence type="ECO:0000256" key="1">
    <source>
        <dbReference type="ARBA" id="ARBA00012404"/>
    </source>
</evidence>